<dbReference type="Proteomes" id="UP000638263">
    <property type="component" value="Unassembled WGS sequence"/>
</dbReference>
<dbReference type="GO" id="GO:0003824">
    <property type="term" value="F:catalytic activity"/>
    <property type="evidence" value="ECO:0007669"/>
    <property type="project" value="InterPro"/>
</dbReference>
<dbReference type="SUPFAM" id="SSF56752">
    <property type="entry name" value="D-aminoacid aminotransferase-like PLP-dependent enzymes"/>
    <property type="match status" value="1"/>
</dbReference>
<sequence length="112" mass="12226">MRSLVRHAPDGDSTAVARVTIFDPRLELGHPAAEAEPHIRVTVRPVGAVVPPPRTLRSAVYARDRQRIKHLGLFGAVHQRRTAQRNGFDNVVFTSADGIVSRFISRIAVAAG</sequence>
<dbReference type="AlphaFoldDB" id="A0A917VN47"/>
<reference evidence="1" key="1">
    <citation type="journal article" date="2014" name="Int. J. Syst. Evol. Microbiol.">
        <title>Complete genome sequence of Corynebacterium casei LMG S-19264T (=DSM 44701T), isolated from a smear-ripened cheese.</title>
        <authorList>
            <consortium name="US DOE Joint Genome Institute (JGI-PGF)"/>
            <person name="Walter F."/>
            <person name="Albersmeier A."/>
            <person name="Kalinowski J."/>
            <person name="Ruckert C."/>
        </authorList>
    </citation>
    <scope>NUCLEOTIDE SEQUENCE</scope>
    <source>
        <strain evidence="1">CGMCC 4.3508</strain>
    </source>
</reference>
<keyword evidence="2" id="KW-1185">Reference proteome</keyword>
<gene>
    <name evidence="1" type="ORF">GCM10011588_10480</name>
</gene>
<proteinExistence type="predicted"/>
<accession>A0A917VN47</accession>
<protein>
    <submittedName>
        <fullName evidence="1">Uncharacterized protein</fullName>
    </submittedName>
</protein>
<dbReference type="InterPro" id="IPR036038">
    <property type="entry name" value="Aminotransferase-like"/>
</dbReference>
<reference evidence="1" key="2">
    <citation type="submission" date="2020-09" db="EMBL/GenBank/DDBJ databases">
        <authorList>
            <person name="Sun Q."/>
            <person name="Zhou Y."/>
        </authorList>
    </citation>
    <scope>NUCLEOTIDE SEQUENCE</scope>
    <source>
        <strain evidence="1">CGMCC 4.3508</strain>
    </source>
</reference>
<evidence type="ECO:0000313" key="1">
    <source>
        <dbReference type="EMBL" id="GGK97873.1"/>
    </source>
</evidence>
<comment type="caution">
    <text evidence="1">The sequence shown here is derived from an EMBL/GenBank/DDBJ whole genome shotgun (WGS) entry which is preliminary data.</text>
</comment>
<dbReference type="EMBL" id="BMMH01000002">
    <property type="protein sequence ID" value="GGK97873.1"/>
    <property type="molecule type" value="Genomic_DNA"/>
</dbReference>
<organism evidence="1 2">
    <name type="scientific">Nocardia jinanensis</name>
    <dbReference type="NCBI Taxonomy" id="382504"/>
    <lineage>
        <taxon>Bacteria</taxon>
        <taxon>Bacillati</taxon>
        <taxon>Actinomycetota</taxon>
        <taxon>Actinomycetes</taxon>
        <taxon>Mycobacteriales</taxon>
        <taxon>Nocardiaceae</taxon>
        <taxon>Nocardia</taxon>
    </lineage>
</organism>
<evidence type="ECO:0000313" key="2">
    <source>
        <dbReference type="Proteomes" id="UP000638263"/>
    </source>
</evidence>
<name>A0A917VN47_9NOCA</name>